<keyword evidence="6" id="KW-1185">Reference proteome</keyword>
<evidence type="ECO:0000259" key="2">
    <source>
        <dbReference type="SMART" id="SM01259"/>
    </source>
</evidence>
<protein>
    <submittedName>
        <fullName evidence="3">Putative membrane protein</fullName>
    </submittedName>
    <submittedName>
        <fullName evidence="4">Uncharacterized N-terminal domain of lipid-A-disaccharide synthase</fullName>
    </submittedName>
</protein>
<dbReference type="InterPro" id="IPR011499">
    <property type="entry name" value="Lipid_A_biosynth_N"/>
</dbReference>
<dbReference type="AlphaFoldDB" id="A0A0N8KEL9"/>
<dbReference type="EMBL" id="FMBM01000002">
    <property type="protein sequence ID" value="SCC80209.1"/>
    <property type="molecule type" value="Genomic_DNA"/>
</dbReference>
<dbReference type="Proteomes" id="UP000050497">
    <property type="component" value="Unassembled WGS sequence"/>
</dbReference>
<dbReference type="SMART" id="SM01259">
    <property type="entry name" value="LAB_N"/>
    <property type="match status" value="1"/>
</dbReference>
<evidence type="ECO:0000313" key="3">
    <source>
        <dbReference type="EMBL" id="KPQ11706.1"/>
    </source>
</evidence>
<name>A0A0N8KEL9_9HYPH</name>
<evidence type="ECO:0000256" key="1">
    <source>
        <dbReference type="SAM" id="Phobius"/>
    </source>
</evidence>
<dbReference type="InterPro" id="IPR014546">
    <property type="entry name" value="UCP028440_lipidA_biosyn"/>
</dbReference>
<proteinExistence type="predicted"/>
<feature type="transmembrane region" description="Helical" evidence="1">
    <location>
        <begin position="81"/>
        <end position="100"/>
    </location>
</feature>
<keyword evidence="1" id="KW-0472">Membrane</keyword>
<dbReference type="Pfam" id="PF07578">
    <property type="entry name" value="LAB_N"/>
    <property type="match status" value="1"/>
</dbReference>
<reference evidence="3 5" key="1">
    <citation type="submission" date="2015-09" db="EMBL/GenBank/DDBJ databases">
        <title>Identification and resolution of microdiversity through metagenomic sequencing of parallel consortia.</title>
        <authorList>
            <person name="Nelson W.C."/>
            <person name="Romine M.F."/>
            <person name="Lindemann S.R."/>
        </authorList>
    </citation>
    <scope>NUCLEOTIDE SEQUENCE [LARGE SCALE GENOMIC DNA]</scope>
    <source>
        <strain evidence="3">HL-109</strain>
    </source>
</reference>
<feature type="domain" description="Lipid A biosynthesis N-terminal" evidence="2">
    <location>
        <begin position="27"/>
        <end position="98"/>
    </location>
</feature>
<dbReference type="GO" id="GO:0008915">
    <property type="term" value="F:lipid-A-disaccharide synthase activity"/>
    <property type="evidence" value="ECO:0007669"/>
    <property type="project" value="InterPro"/>
</dbReference>
<dbReference type="EMBL" id="LJSX01000006">
    <property type="protein sequence ID" value="KPQ11706.1"/>
    <property type="molecule type" value="Genomic_DNA"/>
</dbReference>
<comment type="caution">
    <text evidence="3">The sequence shown here is derived from an EMBL/GenBank/DDBJ whole genome shotgun (WGS) entry which is preliminary data.</text>
</comment>
<keyword evidence="1" id="KW-0812">Transmembrane</keyword>
<organism evidence="3 5">
    <name type="scientific">Saliniramus fredricksonii</name>
    <dbReference type="NCBI Taxonomy" id="1653334"/>
    <lineage>
        <taxon>Bacteria</taxon>
        <taxon>Pseudomonadati</taxon>
        <taxon>Pseudomonadota</taxon>
        <taxon>Alphaproteobacteria</taxon>
        <taxon>Hyphomicrobiales</taxon>
        <taxon>Salinarimonadaceae</taxon>
        <taxon>Saliniramus</taxon>
    </lineage>
</organism>
<dbReference type="PIRSF" id="PIRSF028440">
    <property type="entry name" value="UCP_LAB_N"/>
    <property type="match status" value="1"/>
</dbReference>
<dbReference type="PATRIC" id="fig|1653334.4.peg.2235"/>
<dbReference type="RefSeq" id="WP_074444327.1">
    <property type="nucleotide sequence ID" value="NZ_FMBM01000002.1"/>
</dbReference>
<accession>A0A0N8KEL9</accession>
<sequence>MIANLIDDIGAGLHTIFIANFDMVVLIGLLGQLMFTARFLVQWIASERAGRSVIPISFWFFSLGGGFILLGYAIYRQDPVFILGQALGTFIYTRNLMLIARERAAREHESG</sequence>
<dbReference type="GO" id="GO:0009245">
    <property type="term" value="P:lipid A biosynthetic process"/>
    <property type="evidence" value="ECO:0007669"/>
    <property type="project" value="InterPro"/>
</dbReference>
<dbReference type="OrthoDB" id="9793186at2"/>
<dbReference type="STRING" id="1653334.GA0071312_1355"/>
<feature type="transmembrane region" description="Helical" evidence="1">
    <location>
        <begin position="53"/>
        <end position="75"/>
    </location>
</feature>
<dbReference type="GO" id="GO:0016020">
    <property type="term" value="C:membrane"/>
    <property type="evidence" value="ECO:0007669"/>
    <property type="project" value="GOC"/>
</dbReference>
<gene>
    <name evidence="4" type="ORF">GA0071312_1355</name>
    <name evidence="3" type="ORF">HLUCCO17_05830</name>
</gene>
<evidence type="ECO:0000313" key="4">
    <source>
        <dbReference type="EMBL" id="SCC80209.1"/>
    </source>
</evidence>
<reference evidence="4 6" key="2">
    <citation type="submission" date="2016-08" db="EMBL/GenBank/DDBJ databases">
        <authorList>
            <person name="Varghese N."/>
            <person name="Submissions Spin"/>
        </authorList>
    </citation>
    <scope>NUCLEOTIDE SEQUENCE [LARGE SCALE GENOMIC DNA]</scope>
    <source>
        <strain evidence="4 6">HL-109</strain>
    </source>
</reference>
<keyword evidence="1" id="KW-1133">Transmembrane helix</keyword>
<evidence type="ECO:0000313" key="5">
    <source>
        <dbReference type="Proteomes" id="UP000050497"/>
    </source>
</evidence>
<dbReference type="Proteomes" id="UP000182800">
    <property type="component" value="Unassembled WGS sequence"/>
</dbReference>
<evidence type="ECO:0000313" key="6">
    <source>
        <dbReference type="Proteomes" id="UP000182800"/>
    </source>
</evidence>